<proteinExistence type="predicted"/>
<accession>A0ACB8U0D5</accession>
<evidence type="ECO:0000313" key="2">
    <source>
        <dbReference type="Proteomes" id="UP001055072"/>
    </source>
</evidence>
<name>A0ACB8U0D5_9APHY</name>
<sequence>MIPLSRRSTSRVFSCSRQALPRPARFYSTPTRRVDSPALSTSAPPATNDYPGFMPQDGAPRGHSYEEMRRFLNEDRRYTILPTPLPQTDHSDLDDHYFPETYMQDQISIIDACIRNGYDVPRAKEIFERVRK</sequence>
<organism evidence="1 2">
    <name type="scientific">Irpex rosettiformis</name>
    <dbReference type="NCBI Taxonomy" id="378272"/>
    <lineage>
        <taxon>Eukaryota</taxon>
        <taxon>Fungi</taxon>
        <taxon>Dikarya</taxon>
        <taxon>Basidiomycota</taxon>
        <taxon>Agaricomycotina</taxon>
        <taxon>Agaricomycetes</taxon>
        <taxon>Polyporales</taxon>
        <taxon>Irpicaceae</taxon>
        <taxon>Irpex</taxon>
    </lineage>
</organism>
<protein>
    <submittedName>
        <fullName evidence="1">Uncharacterized protein</fullName>
    </submittedName>
</protein>
<feature type="non-terminal residue" evidence="1">
    <location>
        <position position="132"/>
    </location>
</feature>
<reference evidence="1" key="1">
    <citation type="journal article" date="2021" name="Environ. Microbiol.">
        <title>Gene family expansions and transcriptome signatures uncover fungal adaptations to wood decay.</title>
        <authorList>
            <person name="Hage H."/>
            <person name="Miyauchi S."/>
            <person name="Viragh M."/>
            <person name="Drula E."/>
            <person name="Min B."/>
            <person name="Chaduli D."/>
            <person name="Navarro D."/>
            <person name="Favel A."/>
            <person name="Norest M."/>
            <person name="Lesage-Meessen L."/>
            <person name="Balint B."/>
            <person name="Merenyi Z."/>
            <person name="de Eugenio L."/>
            <person name="Morin E."/>
            <person name="Martinez A.T."/>
            <person name="Baldrian P."/>
            <person name="Stursova M."/>
            <person name="Martinez M.J."/>
            <person name="Novotny C."/>
            <person name="Magnuson J.K."/>
            <person name="Spatafora J.W."/>
            <person name="Maurice S."/>
            <person name="Pangilinan J."/>
            <person name="Andreopoulos W."/>
            <person name="LaButti K."/>
            <person name="Hundley H."/>
            <person name="Na H."/>
            <person name="Kuo A."/>
            <person name="Barry K."/>
            <person name="Lipzen A."/>
            <person name="Henrissat B."/>
            <person name="Riley R."/>
            <person name="Ahrendt S."/>
            <person name="Nagy L.G."/>
            <person name="Grigoriev I.V."/>
            <person name="Martin F."/>
            <person name="Rosso M.N."/>
        </authorList>
    </citation>
    <scope>NUCLEOTIDE SEQUENCE</scope>
    <source>
        <strain evidence="1">CBS 384.51</strain>
    </source>
</reference>
<dbReference type="Proteomes" id="UP001055072">
    <property type="component" value="Unassembled WGS sequence"/>
</dbReference>
<dbReference type="EMBL" id="MU274916">
    <property type="protein sequence ID" value="KAI0087671.1"/>
    <property type="molecule type" value="Genomic_DNA"/>
</dbReference>
<gene>
    <name evidence="1" type="ORF">BDY19DRAFT_892160</name>
</gene>
<keyword evidence="2" id="KW-1185">Reference proteome</keyword>
<comment type="caution">
    <text evidence="1">The sequence shown here is derived from an EMBL/GenBank/DDBJ whole genome shotgun (WGS) entry which is preliminary data.</text>
</comment>
<evidence type="ECO:0000313" key="1">
    <source>
        <dbReference type="EMBL" id="KAI0087671.1"/>
    </source>
</evidence>